<evidence type="ECO:0000313" key="3">
    <source>
        <dbReference type="Proteomes" id="UP000694397"/>
    </source>
</evidence>
<dbReference type="InterPro" id="IPR007320">
    <property type="entry name" value="PDCD2_C"/>
</dbReference>
<dbReference type="GO" id="GO:0005737">
    <property type="term" value="C:cytoplasm"/>
    <property type="evidence" value="ECO:0007669"/>
    <property type="project" value="InterPro"/>
</dbReference>
<proteinExistence type="predicted"/>
<evidence type="ECO:0000313" key="2">
    <source>
        <dbReference type="Ensembl" id="ENSSFOP00015019208.1"/>
    </source>
</evidence>
<feature type="domain" description="Programmed cell death protein 2 C-terminal" evidence="1">
    <location>
        <begin position="250"/>
        <end position="355"/>
    </location>
</feature>
<reference evidence="2" key="2">
    <citation type="submission" date="2025-08" db="UniProtKB">
        <authorList>
            <consortium name="Ensembl"/>
        </authorList>
    </citation>
    <scope>IDENTIFICATION</scope>
</reference>
<reference evidence="2" key="3">
    <citation type="submission" date="2025-09" db="UniProtKB">
        <authorList>
            <consortium name="Ensembl"/>
        </authorList>
    </citation>
    <scope>IDENTIFICATION</scope>
</reference>
<dbReference type="Pfam" id="PF04194">
    <property type="entry name" value="PDCD2_C"/>
    <property type="match status" value="1"/>
</dbReference>
<dbReference type="CTD" id="84306"/>
<dbReference type="InterPro" id="IPR052815">
    <property type="entry name" value="PDCD2-like_regulator"/>
</dbReference>
<evidence type="ECO:0000259" key="1">
    <source>
        <dbReference type="Pfam" id="PF04194"/>
    </source>
</evidence>
<name>A0A8C9RM67_SCLFO</name>
<organism evidence="2 3">
    <name type="scientific">Scleropages formosus</name>
    <name type="common">Asian bonytongue</name>
    <name type="synonym">Osteoglossum formosum</name>
    <dbReference type="NCBI Taxonomy" id="113540"/>
    <lineage>
        <taxon>Eukaryota</taxon>
        <taxon>Metazoa</taxon>
        <taxon>Chordata</taxon>
        <taxon>Craniata</taxon>
        <taxon>Vertebrata</taxon>
        <taxon>Euteleostomi</taxon>
        <taxon>Actinopterygii</taxon>
        <taxon>Neopterygii</taxon>
        <taxon>Teleostei</taxon>
        <taxon>Osteoglossocephala</taxon>
        <taxon>Osteoglossomorpha</taxon>
        <taxon>Osteoglossiformes</taxon>
        <taxon>Osteoglossidae</taxon>
        <taxon>Scleropages</taxon>
    </lineage>
</organism>
<dbReference type="GeneID" id="108933962"/>
<sequence>MASVNEEVLIGLCDEAVGGKSTTCFTNKIGGLPDYPPSVSLHNPCCAVCGAVLAHIVQVYCPLEVSPYHRTVNVFACARPECSGKSESWKVLRSQFLESHLKVTHRVKVLQKKEVPMTSNDWFEGADDWGVEEEQDAVSDPTQSGKSSQSCFVPKVEVSNKLLGLSLTETVECPPLEFGLVLPGSLPVFKPYYICVVEEGSFKEQPDMEHVQRLLQDYETREGITIGQLDSSEGVWEVEKYEKTQASHGDKVFCKFMKRISICPKQILRYCWNGSPLLITDLKSKVAQRIPPCSYCGNQRIFEFQLMPAFVSFLSPVNQSSGQLLEFGTVFVYTCRSSCWPRDTLIPLEEYVLVQTDPDQKLFTMI</sequence>
<protein>
    <submittedName>
        <fullName evidence="2">Programmed cell death 2-like</fullName>
    </submittedName>
</protein>
<accession>A0A8C9RM67</accession>
<reference evidence="2 3" key="1">
    <citation type="submission" date="2019-04" db="EMBL/GenBank/DDBJ databases">
        <authorList>
            <consortium name="Wellcome Sanger Institute Data Sharing"/>
        </authorList>
    </citation>
    <scope>NUCLEOTIDE SEQUENCE [LARGE SCALE GENOMIC DNA]</scope>
</reference>
<dbReference type="KEGG" id="sfm:108933962"/>
<dbReference type="AlphaFoldDB" id="A0A8C9RM67"/>
<dbReference type="OrthoDB" id="366284at2759"/>
<gene>
    <name evidence="2" type="primary">PDCD2L</name>
    <name evidence="2" type="synonym">pdcd2l</name>
</gene>
<dbReference type="PANTHER" id="PTHR46421:SF1">
    <property type="entry name" value="PROGRAMMED CELL DEATH PROTEIN 2-LIKE"/>
    <property type="match status" value="1"/>
</dbReference>
<dbReference type="PANTHER" id="PTHR46421">
    <property type="entry name" value="PROGRAMMED CELL DEATH PROTEIN 2-LIKE"/>
    <property type="match status" value="1"/>
</dbReference>
<dbReference type="RefSeq" id="XP_018606918.1">
    <property type="nucleotide sequence ID" value="XM_018751402.1"/>
</dbReference>
<keyword evidence="3" id="KW-1185">Reference proteome</keyword>
<dbReference type="Proteomes" id="UP000694397">
    <property type="component" value="Chromosome 1"/>
</dbReference>
<dbReference type="GO" id="GO:0006915">
    <property type="term" value="P:apoptotic process"/>
    <property type="evidence" value="ECO:0007669"/>
    <property type="project" value="TreeGrafter"/>
</dbReference>
<dbReference type="GeneTree" id="ENSGT00940000158339"/>
<dbReference type="Ensembl" id="ENSSFOT00015019428.2">
    <property type="protein sequence ID" value="ENSSFOP00015019208.1"/>
    <property type="gene ID" value="ENSSFOG00015012362.2"/>
</dbReference>